<feature type="compositionally biased region" description="Low complexity" evidence="1">
    <location>
        <begin position="341"/>
        <end position="356"/>
    </location>
</feature>
<dbReference type="PROSITE" id="PS50191">
    <property type="entry name" value="CRAL_TRIO"/>
    <property type="match status" value="1"/>
</dbReference>
<proteinExistence type="predicted"/>
<dbReference type="InterPro" id="IPR036273">
    <property type="entry name" value="CRAL/TRIO_N_dom_sf"/>
</dbReference>
<gene>
    <name evidence="3" type="ORF">SO694_00050112</name>
</gene>
<organism evidence="3 4">
    <name type="scientific">Aureococcus anophagefferens</name>
    <name type="common">Harmful bloom alga</name>
    <dbReference type="NCBI Taxonomy" id="44056"/>
    <lineage>
        <taxon>Eukaryota</taxon>
        <taxon>Sar</taxon>
        <taxon>Stramenopiles</taxon>
        <taxon>Ochrophyta</taxon>
        <taxon>Pelagophyceae</taxon>
        <taxon>Pelagomonadales</taxon>
        <taxon>Pelagomonadaceae</taxon>
        <taxon>Aureococcus</taxon>
    </lineage>
</organism>
<dbReference type="CDD" id="cd00170">
    <property type="entry name" value="SEC14"/>
    <property type="match status" value="1"/>
</dbReference>
<name>A0ABR1FYG6_AURAN</name>
<feature type="region of interest" description="Disordered" evidence="1">
    <location>
        <begin position="21"/>
        <end position="50"/>
    </location>
</feature>
<evidence type="ECO:0000259" key="2">
    <source>
        <dbReference type="PROSITE" id="PS50191"/>
    </source>
</evidence>
<feature type="compositionally biased region" description="Acidic residues" evidence="1">
    <location>
        <begin position="38"/>
        <end position="50"/>
    </location>
</feature>
<accession>A0ABR1FYG6</accession>
<dbReference type="InterPro" id="IPR052578">
    <property type="entry name" value="PI_Transfer_CRAL-TRIO"/>
</dbReference>
<keyword evidence="4" id="KW-1185">Reference proteome</keyword>
<dbReference type="EMBL" id="JBBJCI010000203">
    <property type="protein sequence ID" value="KAK7241298.1"/>
    <property type="molecule type" value="Genomic_DNA"/>
</dbReference>
<dbReference type="InterPro" id="IPR036865">
    <property type="entry name" value="CRAL-TRIO_dom_sf"/>
</dbReference>
<feature type="domain" description="CRAL-TRIO" evidence="2">
    <location>
        <begin position="136"/>
        <end position="311"/>
    </location>
</feature>
<dbReference type="SUPFAM" id="SSF52087">
    <property type="entry name" value="CRAL/TRIO domain"/>
    <property type="match status" value="1"/>
</dbReference>
<dbReference type="InterPro" id="IPR001251">
    <property type="entry name" value="CRAL-TRIO_dom"/>
</dbReference>
<evidence type="ECO:0000256" key="1">
    <source>
        <dbReference type="SAM" id="MobiDB-lite"/>
    </source>
</evidence>
<comment type="caution">
    <text evidence="3">The sequence shown here is derived from an EMBL/GenBank/DDBJ whole genome shotgun (WGS) entry which is preliminary data.</text>
</comment>
<sequence>MRLRCCSADVVDDVVLTEPSDAAVGGQPVSCDHPPVEQESDAPAEDDAPEDSALVTKRWHVYPSHVESDHKATKAAELLAALRAEPGFDEWRWYFDDAAVLRRFLTARDDNVAKAKALLLDALAWRGRRRPHVIDYAEMERESRTGKLRVAESLDRWGRPVVVFDNTVQNTKDSAAQLRCLAFVLEHALRRVDGTRVSKYVIFMHLSDFSLFNNPPWSVTRETMLMLMSCFAECCGHIVVHGAPRVFRGVFAAVKPLIDPKTATKIVFVSPGDAEEPIMRDLVGDDWRALTGAGLARETPASSPGYRPAGAGRCRADEAWRKRTGNAGPLRHTVVNGPADAAAPAEAAAGEALAPARPSDDDEPKAPPPRSRSRTLEPAERVFGLHPLVERALVLALAFCCARVVTLLHALVEV</sequence>
<evidence type="ECO:0000313" key="3">
    <source>
        <dbReference type="EMBL" id="KAK7241298.1"/>
    </source>
</evidence>
<dbReference type="Proteomes" id="UP001363151">
    <property type="component" value="Unassembled WGS sequence"/>
</dbReference>
<dbReference type="Pfam" id="PF00650">
    <property type="entry name" value="CRAL_TRIO"/>
    <property type="match status" value="1"/>
</dbReference>
<evidence type="ECO:0000313" key="4">
    <source>
        <dbReference type="Proteomes" id="UP001363151"/>
    </source>
</evidence>
<dbReference type="Gene3D" id="3.40.525.10">
    <property type="entry name" value="CRAL-TRIO lipid binding domain"/>
    <property type="match status" value="1"/>
</dbReference>
<dbReference type="PANTHER" id="PTHR45824">
    <property type="entry name" value="GH16843P"/>
    <property type="match status" value="1"/>
</dbReference>
<feature type="region of interest" description="Disordered" evidence="1">
    <location>
        <begin position="341"/>
        <end position="375"/>
    </location>
</feature>
<dbReference type="SMART" id="SM00516">
    <property type="entry name" value="SEC14"/>
    <property type="match status" value="1"/>
</dbReference>
<reference evidence="3 4" key="1">
    <citation type="submission" date="2024-03" db="EMBL/GenBank/DDBJ databases">
        <title>Aureococcus anophagefferens CCMP1851 and Kratosvirus quantuckense: Draft genome of a second virus-susceptible host strain in the model system.</title>
        <authorList>
            <person name="Chase E."/>
            <person name="Truchon A.R."/>
            <person name="Schepens W."/>
            <person name="Wilhelm S.W."/>
        </authorList>
    </citation>
    <scope>NUCLEOTIDE SEQUENCE [LARGE SCALE GENOMIC DNA]</scope>
    <source>
        <strain evidence="3 4">CCMP1851</strain>
    </source>
</reference>
<dbReference type="SUPFAM" id="SSF46938">
    <property type="entry name" value="CRAL/TRIO N-terminal domain"/>
    <property type="match status" value="1"/>
</dbReference>
<dbReference type="PANTHER" id="PTHR45824:SF6">
    <property type="entry name" value="F16L1.9 PROTEIN"/>
    <property type="match status" value="1"/>
</dbReference>
<protein>
    <submittedName>
        <fullName evidence="3">Cellular retinaldehyde-binding protein</fullName>
    </submittedName>
</protein>